<dbReference type="InterPro" id="IPR036271">
    <property type="entry name" value="Tet_transcr_reg_TetR-rel_C_sf"/>
</dbReference>
<keyword evidence="1 2" id="KW-0238">DNA-binding</keyword>
<dbReference type="SUPFAM" id="SSF48498">
    <property type="entry name" value="Tetracyclin repressor-like, C-terminal domain"/>
    <property type="match status" value="1"/>
</dbReference>
<reference evidence="4" key="1">
    <citation type="submission" date="2023-07" db="EMBL/GenBank/DDBJ databases">
        <title>Sequencing the genomes of 1000 actinobacteria strains.</title>
        <authorList>
            <person name="Klenk H.-P."/>
        </authorList>
    </citation>
    <scope>NUCLEOTIDE SEQUENCE</scope>
    <source>
        <strain evidence="4">DSM 45977</strain>
    </source>
</reference>
<dbReference type="Proteomes" id="UP001180845">
    <property type="component" value="Unassembled WGS sequence"/>
</dbReference>
<name>A0AAE3ZG81_9ACTN</name>
<evidence type="ECO:0000313" key="5">
    <source>
        <dbReference type="Proteomes" id="UP001180845"/>
    </source>
</evidence>
<dbReference type="InterPro" id="IPR001647">
    <property type="entry name" value="HTH_TetR"/>
</dbReference>
<dbReference type="InterPro" id="IPR050109">
    <property type="entry name" value="HTH-type_TetR-like_transc_reg"/>
</dbReference>
<dbReference type="SUPFAM" id="SSF46689">
    <property type="entry name" value="Homeodomain-like"/>
    <property type="match status" value="1"/>
</dbReference>
<dbReference type="GO" id="GO:0003677">
    <property type="term" value="F:DNA binding"/>
    <property type="evidence" value="ECO:0007669"/>
    <property type="project" value="UniProtKB-UniRule"/>
</dbReference>
<dbReference type="PANTHER" id="PTHR30328:SF54">
    <property type="entry name" value="HTH-TYPE TRANSCRIPTIONAL REPRESSOR SCO4008"/>
    <property type="match status" value="1"/>
</dbReference>
<evidence type="ECO:0000259" key="3">
    <source>
        <dbReference type="PROSITE" id="PS50977"/>
    </source>
</evidence>
<dbReference type="InterPro" id="IPR009057">
    <property type="entry name" value="Homeodomain-like_sf"/>
</dbReference>
<comment type="caution">
    <text evidence="4">The sequence shown here is derived from an EMBL/GenBank/DDBJ whole genome shotgun (WGS) entry which is preliminary data.</text>
</comment>
<dbReference type="RefSeq" id="WP_310274961.1">
    <property type="nucleotide sequence ID" value="NZ_JAVDXW010000001.1"/>
</dbReference>
<dbReference type="PANTHER" id="PTHR30328">
    <property type="entry name" value="TRANSCRIPTIONAL REPRESSOR"/>
    <property type="match status" value="1"/>
</dbReference>
<feature type="DNA-binding region" description="H-T-H motif" evidence="2">
    <location>
        <begin position="40"/>
        <end position="59"/>
    </location>
</feature>
<evidence type="ECO:0000256" key="2">
    <source>
        <dbReference type="PROSITE-ProRule" id="PRU00335"/>
    </source>
</evidence>
<dbReference type="PROSITE" id="PS50977">
    <property type="entry name" value="HTH_TETR_2"/>
    <property type="match status" value="1"/>
</dbReference>
<sequence>MRSDKSTDGQGRTFTEQARRSQIVECAIATMTEFGYVRSSLAEIAKRAGISKGVIAYHFANKDELTEQVVFELYRRAGQLIGTRVEKAPTAASALQGYLEVNLAFIQGNPDLVRVLTDIVMNFRDENGHLRYGPDDADGLLQHLEGILRRGQETGEFRDFSTRPMAIVIRAAIDAASGRISMDPHFDIGAYTSELITMFDLATAKGPR</sequence>
<evidence type="ECO:0000313" key="4">
    <source>
        <dbReference type="EMBL" id="MDR7302974.1"/>
    </source>
</evidence>
<dbReference type="PRINTS" id="PR00455">
    <property type="entry name" value="HTHTETR"/>
</dbReference>
<feature type="domain" description="HTH tetR-type" evidence="3">
    <location>
        <begin position="17"/>
        <end position="77"/>
    </location>
</feature>
<keyword evidence="5" id="KW-1185">Reference proteome</keyword>
<dbReference type="Pfam" id="PF00440">
    <property type="entry name" value="TetR_N"/>
    <property type="match status" value="1"/>
</dbReference>
<protein>
    <submittedName>
        <fullName evidence="4">AcrR family transcriptional regulator</fullName>
    </submittedName>
</protein>
<evidence type="ECO:0000256" key="1">
    <source>
        <dbReference type="ARBA" id="ARBA00023125"/>
    </source>
</evidence>
<proteinExistence type="predicted"/>
<dbReference type="EMBL" id="JAVDXW010000001">
    <property type="protein sequence ID" value="MDR7302974.1"/>
    <property type="molecule type" value="Genomic_DNA"/>
</dbReference>
<accession>A0AAE3ZG81</accession>
<dbReference type="AlphaFoldDB" id="A0AAE3ZG81"/>
<dbReference type="GO" id="GO:0006355">
    <property type="term" value="P:regulation of DNA-templated transcription"/>
    <property type="evidence" value="ECO:0007669"/>
    <property type="project" value="UniProtKB-ARBA"/>
</dbReference>
<dbReference type="Gene3D" id="1.10.357.10">
    <property type="entry name" value="Tetracycline Repressor, domain 2"/>
    <property type="match status" value="1"/>
</dbReference>
<dbReference type="Gene3D" id="1.10.10.60">
    <property type="entry name" value="Homeodomain-like"/>
    <property type="match status" value="1"/>
</dbReference>
<gene>
    <name evidence="4" type="ORF">JOF55_003155</name>
</gene>
<organism evidence="4 5">
    <name type="scientific">Haloactinomyces albus</name>
    <dbReference type="NCBI Taxonomy" id="1352928"/>
    <lineage>
        <taxon>Bacteria</taxon>
        <taxon>Bacillati</taxon>
        <taxon>Actinomycetota</taxon>
        <taxon>Actinomycetes</taxon>
        <taxon>Actinopolysporales</taxon>
        <taxon>Actinopolysporaceae</taxon>
        <taxon>Haloactinomyces</taxon>
    </lineage>
</organism>